<accession>A0A7V1GG39</accession>
<organism evidence="1">
    <name type="scientific">Pseudoalteromonas prydzensis</name>
    <dbReference type="NCBI Taxonomy" id="182141"/>
    <lineage>
        <taxon>Bacteria</taxon>
        <taxon>Pseudomonadati</taxon>
        <taxon>Pseudomonadota</taxon>
        <taxon>Gammaproteobacteria</taxon>
        <taxon>Alteromonadales</taxon>
        <taxon>Pseudoalteromonadaceae</taxon>
        <taxon>Pseudoalteromonas</taxon>
    </lineage>
</organism>
<dbReference type="Proteomes" id="UP000886188">
    <property type="component" value="Unassembled WGS sequence"/>
</dbReference>
<sequence length="106" mass="11779">MQEIYSKILFAIVFIASVNVSAAVEFQGQVTGIFAEGGIVRATICSSASNCKSFWLKPENDYSNTIFAMLLSAKISKNDVWIQGYDNPVSEWPYNGAYKFASLHLR</sequence>
<dbReference type="RefSeq" id="WP_304184030.1">
    <property type="nucleotide sequence ID" value="NZ_DRGM01000173.1"/>
</dbReference>
<dbReference type="AlphaFoldDB" id="A0A7V1GG39"/>
<gene>
    <name evidence="1" type="ORF">ENH88_17045</name>
</gene>
<name>A0A7V1GG39_9GAMM</name>
<proteinExistence type="predicted"/>
<dbReference type="EMBL" id="DRGM01000173">
    <property type="protein sequence ID" value="HEA18112.1"/>
    <property type="molecule type" value="Genomic_DNA"/>
</dbReference>
<comment type="caution">
    <text evidence="1">The sequence shown here is derived from an EMBL/GenBank/DDBJ whole genome shotgun (WGS) entry which is preliminary data.</text>
</comment>
<evidence type="ECO:0000313" key="1">
    <source>
        <dbReference type="EMBL" id="HEA18112.1"/>
    </source>
</evidence>
<protein>
    <submittedName>
        <fullName evidence="1">Uncharacterized protein</fullName>
    </submittedName>
</protein>
<reference evidence="1" key="1">
    <citation type="journal article" date="2020" name="mSystems">
        <title>Genome- and Community-Level Interaction Insights into Carbon Utilization and Element Cycling Functions of Hydrothermarchaeota in Hydrothermal Sediment.</title>
        <authorList>
            <person name="Zhou Z."/>
            <person name="Liu Y."/>
            <person name="Xu W."/>
            <person name="Pan J."/>
            <person name="Luo Z.H."/>
            <person name="Li M."/>
        </authorList>
    </citation>
    <scope>NUCLEOTIDE SEQUENCE [LARGE SCALE GENOMIC DNA]</scope>
    <source>
        <strain evidence="1">HyVt-346</strain>
    </source>
</reference>